<dbReference type="OrthoDB" id="2242483at2"/>
<dbReference type="AlphaFoldDB" id="A0A2R5HFY1"/>
<evidence type="ECO:0000313" key="2">
    <source>
        <dbReference type="EMBL" id="GBG96969.1"/>
    </source>
</evidence>
<name>A0A2R5HFY1_9LACT</name>
<dbReference type="RefSeq" id="WP_109245938.1">
    <property type="nucleotide sequence ID" value="NZ_BFFO01000006.1"/>
</dbReference>
<organism evidence="2 3">
    <name type="scientific">Lactococcus termiticola</name>
    <dbReference type="NCBI Taxonomy" id="2169526"/>
    <lineage>
        <taxon>Bacteria</taxon>
        <taxon>Bacillati</taxon>
        <taxon>Bacillota</taxon>
        <taxon>Bacilli</taxon>
        <taxon>Lactobacillales</taxon>
        <taxon>Streptococcaceae</taxon>
        <taxon>Lactococcus</taxon>
    </lineage>
</organism>
<dbReference type="InterPro" id="IPR024623">
    <property type="entry name" value="YtxH"/>
</dbReference>
<dbReference type="EMBL" id="BFFO01000006">
    <property type="protein sequence ID" value="GBG96969.1"/>
    <property type="molecule type" value="Genomic_DNA"/>
</dbReference>
<feature type="compositionally biased region" description="Basic and acidic residues" evidence="1">
    <location>
        <begin position="149"/>
        <end position="166"/>
    </location>
</feature>
<proteinExistence type="predicted"/>
<evidence type="ECO:0008006" key="4">
    <source>
        <dbReference type="Google" id="ProtNLM"/>
    </source>
</evidence>
<protein>
    <recommendedName>
        <fullName evidence="4">Gas vesicle protein</fullName>
    </recommendedName>
</protein>
<evidence type="ECO:0000313" key="3">
    <source>
        <dbReference type="Proteomes" id="UP000245021"/>
    </source>
</evidence>
<keyword evidence="3" id="KW-1185">Reference proteome</keyword>
<feature type="compositionally biased region" description="Basic and acidic residues" evidence="1">
    <location>
        <begin position="183"/>
        <end position="199"/>
    </location>
</feature>
<dbReference type="Pfam" id="PF12732">
    <property type="entry name" value="YtxH"/>
    <property type="match status" value="1"/>
</dbReference>
<reference evidence="2 3" key="1">
    <citation type="journal article" date="2018" name="Genome Announc.">
        <title>Draft Genome Sequence of Lactococcus sp. Strain NtB2 (JCM 32569), Isolated from the Gut of the Higher Termite Nasutitermes takasagoensis.</title>
        <authorList>
            <person name="Noda S."/>
            <person name="Aihara C."/>
            <person name="Yuki M."/>
            <person name="Ohkuma M."/>
        </authorList>
    </citation>
    <scope>NUCLEOTIDE SEQUENCE [LARGE SCALE GENOMIC DNA]</scope>
    <source>
        <strain evidence="2 3">NtB2</strain>
    </source>
</reference>
<evidence type="ECO:0000256" key="1">
    <source>
        <dbReference type="SAM" id="MobiDB-lite"/>
    </source>
</evidence>
<gene>
    <name evidence="2" type="ORF">NtB2_01105</name>
</gene>
<comment type="caution">
    <text evidence="2">The sequence shown here is derived from an EMBL/GenBank/DDBJ whole genome shotgun (WGS) entry which is preliminary data.</text>
</comment>
<feature type="region of interest" description="Disordered" evidence="1">
    <location>
        <begin position="124"/>
        <end position="199"/>
    </location>
</feature>
<dbReference type="PANTHER" id="PTHR35792">
    <property type="entry name" value="GENERAL STRESS PROTEIN"/>
    <property type="match status" value="1"/>
</dbReference>
<accession>A0A2R5HFY1</accession>
<dbReference type="Gene3D" id="1.20.120.20">
    <property type="entry name" value="Apolipoprotein"/>
    <property type="match status" value="1"/>
</dbReference>
<dbReference type="Proteomes" id="UP000245021">
    <property type="component" value="Unassembled WGS sequence"/>
</dbReference>
<dbReference type="InterPro" id="IPR052928">
    <property type="entry name" value="Desiccation-related_membrane"/>
</dbReference>
<dbReference type="PANTHER" id="PTHR35792:SF2">
    <property type="entry name" value="GENERAL STRESS PROTEIN"/>
    <property type="match status" value="1"/>
</dbReference>
<feature type="compositionally biased region" description="Acidic residues" evidence="1">
    <location>
        <begin position="128"/>
        <end position="137"/>
    </location>
</feature>
<sequence>MAKKSGFLVGALIGAAAALFLAPKKGSELREDAGKAFDDFKADPKGTVSNVTDSAKAFYDEKFSDIKEKFDNGDISAERAKDYLVAKKDDIKAKIDSGELSKESVMDFVNKTKDSISDKFNTAKDSTEELFDEDESSISDSVVEAQEAVTEKAEEVKDAATEKVEEIASEVSPASESKGLSDLQRRADEIAEKAKELTE</sequence>